<evidence type="ECO:0000256" key="1">
    <source>
        <dbReference type="SAM" id="SignalP"/>
    </source>
</evidence>
<keyword evidence="4" id="KW-1185">Reference proteome</keyword>
<dbReference type="SUPFAM" id="SSF53474">
    <property type="entry name" value="alpha/beta-Hydrolases"/>
    <property type="match status" value="1"/>
</dbReference>
<dbReference type="EMBL" id="JADQTO010000040">
    <property type="protein sequence ID" value="MBG0568538.1"/>
    <property type="molecule type" value="Genomic_DNA"/>
</dbReference>
<evidence type="ECO:0000313" key="3">
    <source>
        <dbReference type="EMBL" id="MBG0568538.1"/>
    </source>
</evidence>
<keyword evidence="1" id="KW-0732">Signal</keyword>
<reference evidence="3" key="1">
    <citation type="submission" date="2020-11" db="EMBL/GenBank/DDBJ databases">
        <title>Isolation and identification of active actinomycetes.</title>
        <authorList>
            <person name="Sun X."/>
        </authorList>
    </citation>
    <scope>NUCLEOTIDE SEQUENCE</scope>
    <source>
        <strain evidence="3">NEAU-A11</strain>
    </source>
</reference>
<dbReference type="Pfam" id="PF00135">
    <property type="entry name" value="COesterase"/>
    <property type="match status" value="1"/>
</dbReference>
<feature type="domain" description="Carboxylesterase type B" evidence="2">
    <location>
        <begin position="27"/>
        <end position="508"/>
    </location>
</feature>
<feature type="signal peptide" evidence="1">
    <location>
        <begin position="1"/>
        <end position="20"/>
    </location>
</feature>
<dbReference type="Proteomes" id="UP000598146">
    <property type="component" value="Unassembled WGS sequence"/>
</dbReference>
<dbReference type="AlphaFoldDB" id="A0A931CJK2"/>
<accession>A0A931CJK2</accession>
<gene>
    <name evidence="3" type="ORF">I4J89_44660</name>
</gene>
<dbReference type="PANTHER" id="PTHR11559">
    <property type="entry name" value="CARBOXYLESTERASE"/>
    <property type="match status" value="1"/>
</dbReference>
<dbReference type="InterPro" id="IPR029058">
    <property type="entry name" value="AB_hydrolase_fold"/>
</dbReference>
<sequence length="515" mass="54888">MKLWISGLLAAVLAATPVAASGARGDHAVVRTAAGAVRGLVTADHRIFHGIPYAAAPVGALRLRAPRPHPPWSGVRDAVKPAPICPQTYAYPPGAPVRYDGSEDCLYLNVHVPRGAGRPLPVMVFLHGGNSGAGSHYDPRPVTRAGNVIVVTVNYRLGALGFLLHEALPDPYAGNLALADQQAALRWVRAEIAAFGGDAGNVTLWGESFGGFGVCANLASPSARGLFDKGVVQSASCGNHVVTRAEAVRRGHRAVAALGCDRAPDIAACLRAVPAERIAALPNTTTHQRDIAAAMPWFYTAGTPALPRQPLHAARTGLTHRVPLIHGGTRDEMRGVLARLLNLEQNTLTADRYRSIVHELYGRDAATVLNRYPAARYATPSLALATLQTDEGRTMGTCSQWPFNTAHREPVYAYEFAEDSGDTLGDLPLGASHGDDVRYFFDSYLPGVPAEDLDPGLTAELIGRWTAFAHTGRPGPGWAPDQPGTALSLSSAEVRPVDVYREHQCRFWRGLPVAT</sequence>
<protein>
    <submittedName>
        <fullName evidence="3">Carboxylesterase family protein</fullName>
    </submittedName>
</protein>
<comment type="caution">
    <text evidence="3">The sequence shown here is derived from an EMBL/GenBank/DDBJ whole genome shotgun (WGS) entry which is preliminary data.</text>
</comment>
<organism evidence="3 4">
    <name type="scientific">Actinoplanes aureus</name>
    <dbReference type="NCBI Taxonomy" id="2792083"/>
    <lineage>
        <taxon>Bacteria</taxon>
        <taxon>Bacillati</taxon>
        <taxon>Actinomycetota</taxon>
        <taxon>Actinomycetes</taxon>
        <taxon>Micromonosporales</taxon>
        <taxon>Micromonosporaceae</taxon>
        <taxon>Actinoplanes</taxon>
    </lineage>
</organism>
<dbReference type="Gene3D" id="3.40.50.1820">
    <property type="entry name" value="alpha/beta hydrolase"/>
    <property type="match status" value="1"/>
</dbReference>
<dbReference type="InterPro" id="IPR002018">
    <property type="entry name" value="CarbesteraseB"/>
</dbReference>
<dbReference type="InterPro" id="IPR050309">
    <property type="entry name" value="Type-B_Carboxylest/Lipase"/>
</dbReference>
<dbReference type="RefSeq" id="WP_196420310.1">
    <property type="nucleotide sequence ID" value="NZ_JADQTO010000040.1"/>
</dbReference>
<feature type="chain" id="PRO_5038931649" evidence="1">
    <location>
        <begin position="21"/>
        <end position="515"/>
    </location>
</feature>
<evidence type="ECO:0000259" key="2">
    <source>
        <dbReference type="Pfam" id="PF00135"/>
    </source>
</evidence>
<evidence type="ECO:0000313" key="4">
    <source>
        <dbReference type="Proteomes" id="UP000598146"/>
    </source>
</evidence>
<proteinExistence type="predicted"/>
<name>A0A931CJK2_9ACTN</name>